<reference evidence="3" key="1">
    <citation type="journal article" date="2016" name="Nature">
        <title>The genome of the seagrass Zostera marina reveals angiosperm adaptation to the sea.</title>
        <authorList>
            <person name="Olsen J.L."/>
            <person name="Rouze P."/>
            <person name="Verhelst B."/>
            <person name="Lin Y.-C."/>
            <person name="Bayer T."/>
            <person name="Collen J."/>
            <person name="Dattolo E."/>
            <person name="De Paoli E."/>
            <person name="Dittami S."/>
            <person name="Maumus F."/>
            <person name="Michel G."/>
            <person name="Kersting A."/>
            <person name="Lauritano C."/>
            <person name="Lohaus R."/>
            <person name="Toepel M."/>
            <person name="Tonon T."/>
            <person name="Vanneste K."/>
            <person name="Amirebrahimi M."/>
            <person name="Brakel J."/>
            <person name="Bostroem C."/>
            <person name="Chovatia M."/>
            <person name="Grimwood J."/>
            <person name="Jenkins J.W."/>
            <person name="Jueterbock A."/>
            <person name="Mraz A."/>
            <person name="Stam W.T."/>
            <person name="Tice H."/>
            <person name="Bornberg-Bauer E."/>
            <person name="Green P.J."/>
            <person name="Pearson G.A."/>
            <person name="Procaccini G."/>
            <person name="Duarte C.M."/>
            <person name="Schmutz J."/>
            <person name="Reusch T.B.H."/>
            <person name="Van de Peer Y."/>
        </authorList>
    </citation>
    <scope>NUCLEOTIDE SEQUENCE [LARGE SCALE GENOMIC DNA]</scope>
    <source>
        <strain evidence="3">cv. Finnish</strain>
    </source>
</reference>
<evidence type="ECO:0000256" key="1">
    <source>
        <dbReference type="SAM" id="MobiDB-lite"/>
    </source>
</evidence>
<evidence type="ECO:0000313" key="3">
    <source>
        <dbReference type="Proteomes" id="UP000036987"/>
    </source>
</evidence>
<proteinExistence type="predicted"/>
<comment type="caution">
    <text evidence="2">The sequence shown here is derived from an EMBL/GenBank/DDBJ whole genome shotgun (WGS) entry which is preliminary data.</text>
</comment>
<name>A0A0K9P0J5_ZOSMR</name>
<evidence type="ECO:0000313" key="2">
    <source>
        <dbReference type="EMBL" id="KMZ62503.1"/>
    </source>
</evidence>
<feature type="compositionally biased region" description="Basic and acidic residues" evidence="1">
    <location>
        <begin position="171"/>
        <end position="187"/>
    </location>
</feature>
<dbReference type="AlphaFoldDB" id="A0A0K9P0J5"/>
<feature type="compositionally biased region" description="Polar residues" evidence="1">
    <location>
        <begin position="209"/>
        <end position="228"/>
    </location>
</feature>
<gene>
    <name evidence="2" type="ORF">ZOSMA_45G00440</name>
</gene>
<accession>A0A0K9P0J5</accession>
<sequence>MGSPPPYDNEDRPSILQVSPNTNSIFVTPPAYRSQQFTHDHTNTSCNVSLNFHFNSPQGHTNDNPIASRVDISTSLDPDIAGSTIYQSEFVQRTSAEITRSSAEITRSSANMCYGTARTPNRLNFQFNSPLYQNTVNPTACNVNVSTSLDDDVLGSSFFDSEFIQCTPADMRKSSADIRESSADIRESSANVATGTAKTPNNHFKRKSSSPGQNQTSPDHHSSSSTYR</sequence>
<keyword evidence="3" id="KW-1185">Reference proteome</keyword>
<feature type="region of interest" description="Disordered" evidence="1">
    <location>
        <begin position="1"/>
        <end position="23"/>
    </location>
</feature>
<protein>
    <submittedName>
        <fullName evidence="2">Uncharacterized protein</fullName>
    </submittedName>
</protein>
<dbReference type="Proteomes" id="UP000036987">
    <property type="component" value="Unassembled WGS sequence"/>
</dbReference>
<feature type="compositionally biased region" description="Polar residues" evidence="1">
    <location>
        <begin position="188"/>
        <end position="202"/>
    </location>
</feature>
<organism evidence="2 3">
    <name type="scientific">Zostera marina</name>
    <name type="common">Eelgrass</name>
    <dbReference type="NCBI Taxonomy" id="29655"/>
    <lineage>
        <taxon>Eukaryota</taxon>
        <taxon>Viridiplantae</taxon>
        <taxon>Streptophyta</taxon>
        <taxon>Embryophyta</taxon>
        <taxon>Tracheophyta</taxon>
        <taxon>Spermatophyta</taxon>
        <taxon>Magnoliopsida</taxon>
        <taxon>Liliopsida</taxon>
        <taxon>Zosteraceae</taxon>
        <taxon>Zostera</taxon>
    </lineage>
</organism>
<dbReference type="EMBL" id="LFYR01001351">
    <property type="protein sequence ID" value="KMZ62503.1"/>
    <property type="molecule type" value="Genomic_DNA"/>
</dbReference>
<feature type="region of interest" description="Disordered" evidence="1">
    <location>
        <begin position="171"/>
        <end position="228"/>
    </location>
</feature>